<accession>A0A1K9ZGA6</accession>
<feature type="coiled-coil region" evidence="1">
    <location>
        <begin position="648"/>
        <end position="675"/>
    </location>
</feature>
<proteinExistence type="predicted"/>
<name>A0A1K9ZGA6_9GAMM</name>
<keyword evidence="1" id="KW-0175">Coiled coil</keyword>
<dbReference type="OrthoDB" id="272411at2"/>
<dbReference type="CDD" id="cd14740">
    <property type="entry name" value="PAAR_4"/>
    <property type="match status" value="1"/>
</dbReference>
<reference evidence="2 3" key="1">
    <citation type="submission" date="2016-11" db="EMBL/GenBank/DDBJ databases">
        <authorList>
            <person name="Jaros S."/>
            <person name="Januszkiewicz K."/>
            <person name="Wedrychowicz H."/>
        </authorList>
    </citation>
    <scope>NUCLEOTIDE SEQUENCE [LARGE SCALE GENOMIC DNA]</scope>
    <source>
        <strain evidence="2">NVI 5450</strain>
    </source>
</reference>
<dbReference type="AlphaFoldDB" id="A0A1K9ZGA6"/>
<dbReference type="InterPro" id="IPR032871">
    <property type="entry name" value="AHH_dom_containing"/>
</dbReference>
<sequence length="1067" mass="117868">MGVTISADGLSIVHKGSGGEANATLPDVCLTTVGNAVVPIPYGNAAKSADLADGSETVTADGGNSIAIKGCSFTKSTGDSGGDKKGVASGTIEGEAKFIMCSPTVKIEGKGVCRLSDQLTMNKANTMCMGGINQPSVSVSPDEEGTYTIDINCYYPRDGKPFSNAPFKLIDNGGAVIHEGKLDEQGKCTVSSLPNGYCQVHFEESEIKYKLIKRRNKNSRYYAELKDNEFFDQLVKHERAFWQASSSSSANNSWGQMGPNLLDDRYFIQILELEIQSHFELSISAAESQTMAQLLISALSPDTGAEQQTIDNLLMAASPPTCELGGIVALFIQYSEKQSHHNLLARLRHVGRGNPKAFIKEFNWESLKKQISSTLEQLIAKLIKRIEFIKVQADLQNSFVIVDILNEHISLLKTFKRNLVDSITTSFQHTADKINQISTDSDNLFAVRVDRVGSSIEANNFIHVVHTLNETPEPLILQLNYDDWERTPVSNIPFKVTFANDQIFEGKLNQNGYAQVWGGPKLAAQVEFGDKDKKQEAEKALPEHYKALDTALNKVVKETSIKLLDNAKKHPASEQTIAQFKVLVDEQLAELNIQKENFNHLSFLDQSWRQSQSAFSGVRTGVTEYIPDLGDFGELMKLADIDITSLVNAIAFGEVDELEKNFKEWKQRNTEQLSEASESMEMLILIVSDPEARKILASLPSRFLEAMPADQVTEVLASQATQTGVDYVVVTGGTAAGSFAGGVGAPVMAAITVAATTGRKAGKLLEETVGIITDIGKLNKNKHNQHNQDKHQEKNETELPKTCPICNDIKCKNKTKPKLGDGNNVRDEPTLKAGIRKKIPGFPETHPWFIGDKSLEVHHVIPCNSVLDKSWRTLFNKFNYDINEAHNSVVLPGDIELACELGVQRHKGSHTQGIALNKSNVVFSRLEEYEDTKNNQKIKAFQKTLFKTKKGSKLRYTKATTDLIDKVKDLVEKGSLCKYADNPKKMNAKFEFQMKKHSKKILGYIDSFEWTIAWDGRDYRPDSSLGCCNTDGITTKRIGNNRAQDCSVNRNHNLGKGPFTGTLRLGK</sequence>
<evidence type="ECO:0000313" key="2">
    <source>
        <dbReference type="EMBL" id="SGY96006.1"/>
    </source>
</evidence>
<dbReference type="EMBL" id="FPLD01000051">
    <property type="protein sequence ID" value="SGY96006.1"/>
    <property type="molecule type" value="Genomic_DNA"/>
</dbReference>
<gene>
    <name evidence="2" type="ORF">NVI5450_1796</name>
</gene>
<dbReference type="Pfam" id="PF13665">
    <property type="entry name" value="Tox-PAAR-like"/>
    <property type="match status" value="1"/>
</dbReference>
<protein>
    <submittedName>
        <fullName evidence="2">Uncharacterized protein</fullName>
    </submittedName>
</protein>
<dbReference type="Proteomes" id="UP000183794">
    <property type="component" value="Unassembled WGS sequence"/>
</dbReference>
<evidence type="ECO:0000256" key="1">
    <source>
        <dbReference type="SAM" id="Coils"/>
    </source>
</evidence>
<dbReference type="RefSeq" id="WP_075518174.1">
    <property type="nucleotide sequence ID" value="NZ_FPLD01000051.1"/>
</dbReference>
<organism evidence="2 3">
    <name type="scientific">Moritella viscosa</name>
    <dbReference type="NCBI Taxonomy" id="80854"/>
    <lineage>
        <taxon>Bacteria</taxon>
        <taxon>Pseudomonadati</taxon>
        <taxon>Pseudomonadota</taxon>
        <taxon>Gammaproteobacteria</taxon>
        <taxon>Alteromonadales</taxon>
        <taxon>Moritellaceae</taxon>
        <taxon>Moritella</taxon>
    </lineage>
</organism>
<dbReference type="Pfam" id="PF14412">
    <property type="entry name" value="AHH"/>
    <property type="match status" value="1"/>
</dbReference>
<evidence type="ECO:0000313" key="3">
    <source>
        <dbReference type="Proteomes" id="UP000183794"/>
    </source>
</evidence>